<name>A0A517SMA0_9PLAN</name>
<dbReference type="SUPFAM" id="SSF143081">
    <property type="entry name" value="BB1717-like"/>
    <property type="match status" value="1"/>
</dbReference>
<comment type="similarity">
    <text evidence="1 8">Belongs to the SOS response-associated peptidase family.</text>
</comment>
<keyword evidence="5" id="KW-0190">Covalent protein-DNA linkage</keyword>
<keyword evidence="4 8" id="KW-0378">Hydrolase</keyword>
<dbReference type="EMBL" id="CP036271">
    <property type="protein sequence ID" value="QDT57252.1"/>
    <property type="molecule type" value="Genomic_DNA"/>
</dbReference>
<evidence type="ECO:0000313" key="9">
    <source>
        <dbReference type="EMBL" id="QDT57252.1"/>
    </source>
</evidence>
<dbReference type="PANTHER" id="PTHR13604">
    <property type="entry name" value="DC12-RELATED"/>
    <property type="match status" value="1"/>
</dbReference>
<keyword evidence="10" id="KW-1185">Reference proteome</keyword>
<dbReference type="KEGG" id="ccos:Pan44_53200"/>
<accession>A0A517SMA0</accession>
<evidence type="ECO:0000256" key="3">
    <source>
        <dbReference type="ARBA" id="ARBA00022763"/>
    </source>
</evidence>
<keyword evidence="3" id="KW-0227">DNA damage</keyword>
<evidence type="ECO:0000256" key="8">
    <source>
        <dbReference type="RuleBase" id="RU364100"/>
    </source>
</evidence>
<dbReference type="Proteomes" id="UP000315700">
    <property type="component" value="Chromosome"/>
</dbReference>
<dbReference type="EC" id="3.4.-.-" evidence="8"/>
<evidence type="ECO:0000256" key="1">
    <source>
        <dbReference type="ARBA" id="ARBA00008136"/>
    </source>
</evidence>
<evidence type="ECO:0000256" key="2">
    <source>
        <dbReference type="ARBA" id="ARBA00022670"/>
    </source>
</evidence>
<evidence type="ECO:0000313" key="10">
    <source>
        <dbReference type="Proteomes" id="UP000315700"/>
    </source>
</evidence>
<organism evidence="9 10">
    <name type="scientific">Caulifigura coniformis</name>
    <dbReference type="NCBI Taxonomy" id="2527983"/>
    <lineage>
        <taxon>Bacteria</taxon>
        <taxon>Pseudomonadati</taxon>
        <taxon>Planctomycetota</taxon>
        <taxon>Planctomycetia</taxon>
        <taxon>Planctomycetales</taxon>
        <taxon>Planctomycetaceae</taxon>
        <taxon>Caulifigura</taxon>
    </lineage>
</organism>
<evidence type="ECO:0000256" key="5">
    <source>
        <dbReference type="ARBA" id="ARBA00023124"/>
    </source>
</evidence>
<dbReference type="InParanoid" id="A0A517SMA0"/>
<evidence type="ECO:0000256" key="7">
    <source>
        <dbReference type="ARBA" id="ARBA00023239"/>
    </source>
</evidence>
<protein>
    <recommendedName>
        <fullName evidence="8">Abasic site processing protein</fullName>
        <ecNumber evidence="8">3.4.-.-</ecNumber>
    </recommendedName>
</protein>
<keyword evidence="6" id="KW-0238">DNA-binding</keyword>
<evidence type="ECO:0000256" key="6">
    <source>
        <dbReference type="ARBA" id="ARBA00023125"/>
    </source>
</evidence>
<reference evidence="9 10" key="1">
    <citation type="submission" date="2019-02" db="EMBL/GenBank/DDBJ databases">
        <title>Deep-cultivation of Planctomycetes and their phenomic and genomic characterization uncovers novel biology.</title>
        <authorList>
            <person name="Wiegand S."/>
            <person name="Jogler M."/>
            <person name="Boedeker C."/>
            <person name="Pinto D."/>
            <person name="Vollmers J."/>
            <person name="Rivas-Marin E."/>
            <person name="Kohn T."/>
            <person name="Peeters S.H."/>
            <person name="Heuer A."/>
            <person name="Rast P."/>
            <person name="Oberbeckmann S."/>
            <person name="Bunk B."/>
            <person name="Jeske O."/>
            <person name="Meyerdierks A."/>
            <person name="Storesund J.E."/>
            <person name="Kallscheuer N."/>
            <person name="Luecker S."/>
            <person name="Lage O.M."/>
            <person name="Pohl T."/>
            <person name="Merkel B.J."/>
            <person name="Hornburger P."/>
            <person name="Mueller R.-W."/>
            <person name="Bruemmer F."/>
            <person name="Labrenz M."/>
            <person name="Spormann A.M."/>
            <person name="Op den Camp H."/>
            <person name="Overmann J."/>
            <person name="Amann R."/>
            <person name="Jetten M.S.M."/>
            <person name="Mascher T."/>
            <person name="Medema M.H."/>
            <person name="Devos D.P."/>
            <person name="Kaster A.-K."/>
            <person name="Ovreas L."/>
            <person name="Rohde M."/>
            <person name="Galperin M.Y."/>
            <person name="Jogler C."/>
        </authorList>
    </citation>
    <scope>NUCLEOTIDE SEQUENCE [LARGE SCALE GENOMIC DNA]</scope>
    <source>
        <strain evidence="9 10">Pan44</strain>
    </source>
</reference>
<dbReference type="Pfam" id="PF02586">
    <property type="entry name" value="SRAP"/>
    <property type="match status" value="1"/>
</dbReference>
<dbReference type="GO" id="GO:0003697">
    <property type="term" value="F:single-stranded DNA binding"/>
    <property type="evidence" value="ECO:0007669"/>
    <property type="project" value="InterPro"/>
</dbReference>
<proteinExistence type="inferred from homology"/>
<dbReference type="GO" id="GO:0006508">
    <property type="term" value="P:proteolysis"/>
    <property type="evidence" value="ECO:0007669"/>
    <property type="project" value="UniProtKB-KW"/>
</dbReference>
<dbReference type="Gene3D" id="3.90.1680.10">
    <property type="entry name" value="SOS response associated peptidase-like"/>
    <property type="match status" value="1"/>
</dbReference>
<dbReference type="RefSeq" id="WP_145034621.1">
    <property type="nucleotide sequence ID" value="NZ_CP036271.1"/>
</dbReference>
<dbReference type="InterPro" id="IPR003738">
    <property type="entry name" value="SRAP"/>
</dbReference>
<dbReference type="GO" id="GO:0008233">
    <property type="term" value="F:peptidase activity"/>
    <property type="evidence" value="ECO:0007669"/>
    <property type="project" value="UniProtKB-KW"/>
</dbReference>
<sequence>MCARYNLRMSPAKLAQVFVTVREIEFRQRFNISPTQTVVAIRQEDGKRVPANLRWGLVPMWSKDPKSGPPLINARGETVAEKPAFRSAFKKRRCLIPATGFYEWRTEGKAKLPFNIHLPKDEPFAFAGLWECWDKGAEPLESCTIITTESTGDMAKLHDRQPVILHRNEWDVWLDPDLQEPEPLEAMIRPWDGKLVFDSIDPAINSSRNEGEQFFKPGTEKL</sequence>
<keyword evidence="2 8" id="KW-0645">Protease</keyword>
<gene>
    <name evidence="9" type="primary">yedK_2</name>
    <name evidence="9" type="ORF">Pan44_53200</name>
</gene>
<dbReference type="GO" id="GO:0106300">
    <property type="term" value="P:protein-DNA covalent cross-linking repair"/>
    <property type="evidence" value="ECO:0007669"/>
    <property type="project" value="InterPro"/>
</dbReference>
<dbReference type="AlphaFoldDB" id="A0A517SMA0"/>
<dbReference type="PANTHER" id="PTHR13604:SF0">
    <property type="entry name" value="ABASIC SITE PROCESSING PROTEIN HMCES"/>
    <property type="match status" value="1"/>
</dbReference>
<dbReference type="InterPro" id="IPR036590">
    <property type="entry name" value="SRAP-like"/>
</dbReference>
<dbReference type="GO" id="GO:0016829">
    <property type="term" value="F:lyase activity"/>
    <property type="evidence" value="ECO:0007669"/>
    <property type="project" value="UniProtKB-KW"/>
</dbReference>
<dbReference type="OrthoDB" id="9782620at2"/>
<dbReference type="FunCoup" id="A0A517SMA0">
    <property type="interactions" value="263"/>
</dbReference>
<evidence type="ECO:0000256" key="4">
    <source>
        <dbReference type="ARBA" id="ARBA00022801"/>
    </source>
</evidence>
<keyword evidence="7" id="KW-0456">Lyase</keyword>